<organism evidence="2">
    <name type="scientific">Candidatus Heimdallarchaeum aukensis</name>
    <dbReference type="NCBI Taxonomy" id="2876573"/>
    <lineage>
        <taxon>Archaea</taxon>
        <taxon>Promethearchaeati</taxon>
        <taxon>Candidatus Heimdallarchaeota</taxon>
        <taxon>Candidatus Heimdallarchaeia (ex Rinke et al. 2021) (nom. nud.)</taxon>
        <taxon>Candidatus Heimdallarchaeales</taxon>
        <taxon>Candidatus Heimdallarchaeaceae</taxon>
        <taxon>Candidatus Heimdallarchaeum</taxon>
    </lineage>
</organism>
<dbReference type="Proteomes" id="UP001201020">
    <property type="component" value="Chromosome"/>
</dbReference>
<keyword evidence="1" id="KW-0472">Membrane</keyword>
<keyword evidence="1" id="KW-1133">Transmembrane helix</keyword>
<sequence>MKRDNFLLTFLILIIVCTILLIPLYFTEAHYLEQEEEKKQIKNELQSTILIPHDIVFNFTDKLSKYTYSFVQNLTLSGLYGLEILFKTGGSLALSDTLKVKIVMEDRINISFTIDKLFQDSNIHSLTKSLYCENIGEEAKITIYFEGQCFIGKEGNLTLFKTINLYSYDILSLKTEKIISPDVIPHSISFSGNSFSKKTFSVKSFFNVENTNITKIKLNFTFNTNDFVSLERKITFQIGSNLTEKDFSSGLNTILLSLDCGSDLNILNISFTVGYSSDIIHLEDFSLSIEVEKEEETSKEREILEFKEWEGDKIDLTFDISILKNEQSSKELIINLNLSCGFEGATVTPYIEFRIISGIYTIYTGKVMSYEQSEEELIKINTYTYTYNKPLLVNFYAKLENSGKGQIFIYNSSNLTASKIPQMSSKGLFREVESEKNVYTPQLGAVILNYYDVFFNDYSLTIDYVFNLTFTLFTDYDEVFDRINVGITIGVNTSINKIFSKPGKISITEDVKIYQGYNEVKIKLTIYGSGTYVSLRNITYRLNPIKDFSFQDENQTISSVNIPLIKPPYTISLGISSILGQWVIGGVFARVFNSSKKKNKLSKNMKYKLEF</sequence>
<evidence type="ECO:0000256" key="1">
    <source>
        <dbReference type="SAM" id="Phobius"/>
    </source>
</evidence>
<proteinExistence type="predicted"/>
<accession>A0A9Y1BLJ3</accession>
<evidence type="ECO:0000313" key="2">
    <source>
        <dbReference type="EMBL" id="UJG41077.1"/>
    </source>
</evidence>
<dbReference type="EMBL" id="CP084166">
    <property type="protein sequence ID" value="UJG41077.1"/>
    <property type="molecule type" value="Genomic_DNA"/>
</dbReference>
<feature type="transmembrane region" description="Helical" evidence="1">
    <location>
        <begin position="569"/>
        <end position="592"/>
    </location>
</feature>
<keyword evidence="1" id="KW-0812">Transmembrane</keyword>
<dbReference type="AlphaFoldDB" id="A0A9Y1BLJ3"/>
<protein>
    <submittedName>
        <fullName evidence="2">Uncharacterized protein</fullName>
    </submittedName>
</protein>
<gene>
    <name evidence="2" type="ORF">K9W45_01125</name>
</gene>
<feature type="transmembrane region" description="Helical" evidence="1">
    <location>
        <begin position="7"/>
        <end position="26"/>
    </location>
</feature>
<name>A0A9Y1BLJ3_9ARCH</name>
<reference evidence="2" key="1">
    <citation type="journal article" date="2022" name="Nat. Microbiol.">
        <title>Unique mobile elements and scalable gene flow at the prokaryote-eukaryote boundary revealed by circularized Asgard archaea genomes.</title>
        <authorList>
            <person name="Wu F."/>
            <person name="Speth D.R."/>
            <person name="Philosof A."/>
            <person name="Cremiere A."/>
            <person name="Narayanan A."/>
            <person name="Barco R.A."/>
            <person name="Connon S.A."/>
            <person name="Amend J.P."/>
            <person name="Antoshechkin I.A."/>
            <person name="Orphan V.J."/>
        </authorList>
    </citation>
    <scope>NUCLEOTIDE SEQUENCE</scope>
    <source>
        <strain evidence="2">PM71</strain>
    </source>
</reference>